<keyword evidence="4" id="KW-1185">Reference proteome</keyword>
<sequence>MVLRELELPHLLLLLGPVAAAAAPAARAPDAGKTCPGAGCRAAMPLTVQQCLAGLDGGTEPPPPATSAAAAGGGGDADWA</sequence>
<feature type="signal peptide" evidence="2">
    <location>
        <begin position="1"/>
        <end position="20"/>
    </location>
</feature>
<keyword evidence="2" id="KW-0732">Signal</keyword>
<feature type="region of interest" description="Disordered" evidence="1">
    <location>
        <begin position="54"/>
        <end position="80"/>
    </location>
</feature>
<name>J3L934_ORYBR</name>
<protein>
    <recommendedName>
        <fullName evidence="5">Secreted protein</fullName>
    </recommendedName>
</protein>
<dbReference type="EnsemblPlants" id="OB02G11510.1">
    <property type="protein sequence ID" value="OB02G11510.1"/>
    <property type="gene ID" value="OB02G11510"/>
</dbReference>
<evidence type="ECO:0000313" key="3">
    <source>
        <dbReference type="EnsemblPlants" id="OB02G11510.1"/>
    </source>
</evidence>
<feature type="compositionally biased region" description="Gly residues" evidence="1">
    <location>
        <begin position="71"/>
        <end position="80"/>
    </location>
</feature>
<evidence type="ECO:0008006" key="5">
    <source>
        <dbReference type="Google" id="ProtNLM"/>
    </source>
</evidence>
<evidence type="ECO:0000313" key="4">
    <source>
        <dbReference type="Proteomes" id="UP000006038"/>
    </source>
</evidence>
<dbReference type="HOGENOM" id="CLU_2593610_0_0_1"/>
<dbReference type="AlphaFoldDB" id="J3L934"/>
<evidence type="ECO:0000256" key="2">
    <source>
        <dbReference type="SAM" id="SignalP"/>
    </source>
</evidence>
<organism evidence="3">
    <name type="scientific">Oryza brachyantha</name>
    <name type="common">malo sina</name>
    <dbReference type="NCBI Taxonomy" id="4533"/>
    <lineage>
        <taxon>Eukaryota</taxon>
        <taxon>Viridiplantae</taxon>
        <taxon>Streptophyta</taxon>
        <taxon>Embryophyta</taxon>
        <taxon>Tracheophyta</taxon>
        <taxon>Spermatophyta</taxon>
        <taxon>Magnoliopsida</taxon>
        <taxon>Liliopsida</taxon>
        <taxon>Poales</taxon>
        <taxon>Poaceae</taxon>
        <taxon>BOP clade</taxon>
        <taxon>Oryzoideae</taxon>
        <taxon>Oryzeae</taxon>
        <taxon>Oryzinae</taxon>
        <taxon>Oryza</taxon>
    </lineage>
</organism>
<evidence type="ECO:0000256" key="1">
    <source>
        <dbReference type="SAM" id="MobiDB-lite"/>
    </source>
</evidence>
<accession>J3L934</accession>
<feature type="chain" id="PRO_5003772082" description="Secreted protein" evidence="2">
    <location>
        <begin position="21"/>
        <end position="80"/>
    </location>
</feature>
<reference evidence="3" key="1">
    <citation type="submission" date="2013-04" db="UniProtKB">
        <authorList>
            <consortium name="EnsemblPlants"/>
        </authorList>
    </citation>
    <scope>IDENTIFICATION</scope>
</reference>
<dbReference type="Proteomes" id="UP000006038">
    <property type="component" value="Unassembled WGS sequence"/>
</dbReference>
<proteinExistence type="predicted"/>
<dbReference type="Gramene" id="OB02G11510.1">
    <property type="protein sequence ID" value="OB02G11510.1"/>
    <property type="gene ID" value="OB02G11510"/>
</dbReference>